<evidence type="ECO:0000313" key="2">
    <source>
        <dbReference type="EMBL" id="SKA20010.1"/>
    </source>
</evidence>
<evidence type="ECO:0000259" key="1">
    <source>
        <dbReference type="Pfam" id="PF18962"/>
    </source>
</evidence>
<dbReference type="AlphaFoldDB" id="A0A1T4RVJ7"/>
<dbReference type="STRING" id="413434.SAMN04488132_11541"/>
<feature type="domain" description="Secretion system C-terminal sorting" evidence="1">
    <location>
        <begin position="64"/>
        <end position="131"/>
    </location>
</feature>
<protein>
    <submittedName>
        <fullName evidence="2">Por secretion system C-terminal sorting domain-containing protein</fullName>
    </submittedName>
</protein>
<accession>A0A1T4RVJ7</accession>
<sequence length="140" mass="16060">MEIRLKPLLARFFCFNFTIVSKTMRRLYAAIILVTACLGSSFIALKQDITVNEEASSAKVLRFYPNPATTIISFEFDKSIDKSYTLQVYNFIGKRMTEVKITDSKITVNLDDSYLRGLYIYQLRDITGKIIESGKFQVSK</sequence>
<dbReference type="OrthoDB" id="667194at2"/>
<dbReference type="NCBIfam" id="TIGR04183">
    <property type="entry name" value="Por_Secre_tail"/>
    <property type="match status" value="1"/>
</dbReference>
<organism evidence="2 3">
    <name type="scientific">Sediminibacterium ginsengisoli</name>
    <dbReference type="NCBI Taxonomy" id="413434"/>
    <lineage>
        <taxon>Bacteria</taxon>
        <taxon>Pseudomonadati</taxon>
        <taxon>Bacteroidota</taxon>
        <taxon>Chitinophagia</taxon>
        <taxon>Chitinophagales</taxon>
        <taxon>Chitinophagaceae</taxon>
        <taxon>Sediminibacterium</taxon>
    </lineage>
</organism>
<dbReference type="Proteomes" id="UP000190888">
    <property type="component" value="Unassembled WGS sequence"/>
</dbReference>
<dbReference type="EMBL" id="FUWH01000015">
    <property type="protein sequence ID" value="SKA20010.1"/>
    <property type="molecule type" value="Genomic_DNA"/>
</dbReference>
<dbReference type="InterPro" id="IPR026444">
    <property type="entry name" value="Secre_tail"/>
</dbReference>
<evidence type="ECO:0000313" key="3">
    <source>
        <dbReference type="Proteomes" id="UP000190888"/>
    </source>
</evidence>
<dbReference type="Pfam" id="PF18962">
    <property type="entry name" value="Por_Secre_tail"/>
    <property type="match status" value="1"/>
</dbReference>
<name>A0A1T4RVJ7_9BACT</name>
<proteinExistence type="predicted"/>
<keyword evidence="3" id="KW-1185">Reference proteome</keyword>
<gene>
    <name evidence="2" type="ORF">SAMN04488132_11541</name>
</gene>
<reference evidence="2 3" key="1">
    <citation type="submission" date="2017-02" db="EMBL/GenBank/DDBJ databases">
        <authorList>
            <person name="Peterson S.W."/>
        </authorList>
    </citation>
    <scope>NUCLEOTIDE SEQUENCE [LARGE SCALE GENOMIC DNA]</scope>
    <source>
        <strain evidence="2 3">DSM 22335</strain>
    </source>
</reference>